<dbReference type="GO" id="GO:0009055">
    <property type="term" value="F:electron transfer activity"/>
    <property type="evidence" value="ECO:0007669"/>
    <property type="project" value="InterPro"/>
</dbReference>
<keyword evidence="1" id="KW-0349">Heme</keyword>
<feature type="domain" description="Cytochrome c" evidence="4">
    <location>
        <begin position="127"/>
        <end position="215"/>
    </location>
</feature>
<name>A0A3B0WIZ3_9ZZZZ</name>
<dbReference type="Gene3D" id="1.10.760.10">
    <property type="entry name" value="Cytochrome c-like domain"/>
    <property type="match status" value="2"/>
</dbReference>
<dbReference type="Pfam" id="PF13442">
    <property type="entry name" value="Cytochrome_CBB3"/>
    <property type="match status" value="1"/>
</dbReference>
<dbReference type="InterPro" id="IPR036909">
    <property type="entry name" value="Cyt_c-like_dom_sf"/>
</dbReference>
<dbReference type="GO" id="GO:0020037">
    <property type="term" value="F:heme binding"/>
    <property type="evidence" value="ECO:0007669"/>
    <property type="project" value="InterPro"/>
</dbReference>
<dbReference type="SUPFAM" id="SSF46626">
    <property type="entry name" value="Cytochrome c"/>
    <property type="match status" value="2"/>
</dbReference>
<evidence type="ECO:0000256" key="2">
    <source>
        <dbReference type="ARBA" id="ARBA00022723"/>
    </source>
</evidence>
<sequence>MMCHKQLVNSFLGLALLTMSSLGYSASNASAIKEGKQLFEMNCMACHQADAIGKVGFAPSLTNKELLSVATDKFFMSTIRDGREGTGMPPFFHLGKKKIKSIVSYLRSFEKLPYRGKEIDAQPESYGDARKGKLWFVQVCESCHGINGEGYGTGVVGPAIGKPGFLNKVSDGFIRTTIKEGRSNTRMHGFSGPQGLADLADSEIEDIVAFLRSLKTSQRKRR</sequence>
<organism evidence="5">
    <name type="scientific">hydrothermal vent metagenome</name>
    <dbReference type="NCBI Taxonomy" id="652676"/>
    <lineage>
        <taxon>unclassified sequences</taxon>
        <taxon>metagenomes</taxon>
        <taxon>ecological metagenomes</taxon>
    </lineage>
</organism>
<keyword evidence="2" id="KW-0479">Metal-binding</keyword>
<evidence type="ECO:0000256" key="1">
    <source>
        <dbReference type="ARBA" id="ARBA00022617"/>
    </source>
</evidence>
<evidence type="ECO:0000259" key="4">
    <source>
        <dbReference type="PROSITE" id="PS51007"/>
    </source>
</evidence>
<accession>A0A3B0WIZ3</accession>
<reference evidence="5" key="1">
    <citation type="submission" date="2018-06" db="EMBL/GenBank/DDBJ databases">
        <authorList>
            <person name="Zhirakovskaya E."/>
        </authorList>
    </citation>
    <scope>NUCLEOTIDE SEQUENCE</scope>
</reference>
<dbReference type="InterPro" id="IPR009056">
    <property type="entry name" value="Cyt_c-like_dom"/>
</dbReference>
<dbReference type="PROSITE" id="PS51007">
    <property type="entry name" value="CYTC"/>
    <property type="match status" value="2"/>
</dbReference>
<gene>
    <name evidence="5" type="ORF">MNBD_GAMMA07-823</name>
</gene>
<evidence type="ECO:0000313" key="5">
    <source>
        <dbReference type="EMBL" id="VAW55978.1"/>
    </source>
</evidence>
<dbReference type="Pfam" id="PF00034">
    <property type="entry name" value="Cytochrom_C"/>
    <property type="match status" value="1"/>
</dbReference>
<keyword evidence="3" id="KW-0408">Iron</keyword>
<dbReference type="AlphaFoldDB" id="A0A3B0WIZ3"/>
<feature type="domain" description="Cytochrome c" evidence="4">
    <location>
        <begin position="30"/>
        <end position="110"/>
    </location>
</feature>
<proteinExistence type="predicted"/>
<dbReference type="PANTHER" id="PTHR35008">
    <property type="entry name" value="BLL4482 PROTEIN-RELATED"/>
    <property type="match status" value="1"/>
</dbReference>
<dbReference type="EMBL" id="UOFF01000153">
    <property type="protein sequence ID" value="VAW55978.1"/>
    <property type="molecule type" value="Genomic_DNA"/>
</dbReference>
<evidence type="ECO:0000256" key="3">
    <source>
        <dbReference type="ARBA" id="ARBA00023004"/>
    </source>
</evidence>
<dbReference type="GO" id="GO:0046872">
    <property type="term" value="F:metal ion binding"/>
    <property type="evidence" value="ECO:0007669"/>
    <property type="project" value="UniProtKB-KW"/>
</dbReference>
<protein>
    <recommendedName>
        <fullName evidence="4">Cytochrome c domain-containing protein</fullName>
    </recommendedName>
</protein>
<dbReference type="PANTHER" id="PTHR35008:SF8">
    <property type="entry name" value="ALCOHOL DEHYDROGENASE CYTOCHROME C SUBUNIT"/>
    <property type="match status" value="1"/>
</dbReference>
<dbReference type="InterPro" id="IPR051459">
    <property type="entry name" value="Cytochrome_c-type_DH"/>
</dbReference>